<evidence type="ECO:0000313" key="3">
    <source>
        <dbReference type="Proteomes" id="UP000221538"/>
    </source>
</evidence>
<dbReference type="Gene3D" id="3.40.960.10">
    <property type="entry name" value="VSR Endonuclease"/>
    <property type="match status" value="1"/>
</dbReference>
<dbReference type="InterPro" id="IPR011335">
    <property type="entry name" value="Restrct_endonuc-II-like"/>
</dbReference>
<name>A0A292ZJJ9_SPHSA</name>
<dbReference type="CDD" id="cd01038">
    <property type="entry name" value="Endonuclease_DUF559"/>
    <property type="match status" value="1"/>
</dbReference>
<proteinExistence type="predicted"/>
<dbReference type="SUPFAM" id="SSF52980">
    <property type="entry name" value="Restriction endonuclease-like"/>
    <property type="match status" value="1"/>
</dbReference>
<dbReference type="Pfam" id="PF04480">
    <property type="entry name" value="DUF559"/>
    <property type="match status" value="1"/>
</dbReference>
<evidence type="ECO:0000313" key="2">
    <source>
        <dbReference type="EMBL" id="GAY23033.1"/>
    </source>
</evidence>
<evidence type="ECO:0000259" key="1">
    <source>
        <dbReference type="Pfam" id="PF04480"/>
    </source>
</evidence>
<dbReference type="Proteomes" id="UP000221538">
    <property type="component" value="Unassembled WGS sequence"/>
</dbReference>
<organism evidence="2 3">
    <name type="scientific">Sphingobium fuliginis (strain ATCC 27551)</name>
    <dbReference type="NCBI Taxonomy" id="336203"/>
    <lineage>
        <taxon>Bacteria</taxon>
        <taxon>Pseudomonadati</taxon>
        <taxon>Pseudomonadota</taxon>
        <taxon>Alphaproteobacteria</taxon>
        <taxon>Sphingomonadales</taxon>
        <taxon>Sphingomonadaceae</taxon>
        <taxon>Sphingobium</taxon>
    </lineage>
</organism>
<dbReference type="AlphaFoldDB" id="A0A292ZJJ9"/>
<dbReference type="EMBL" id="BEWI01000032">
    <property type="protein sequence ID" value="GAY23033.1"/>
    <property type="molecule type" value="Genomic_DNA"/>
</dbReference>
<sequence>MFSATTEAIRTARKERRSGNLPEVVLWRALKTRPGGFKFRRQHPIDRYSLDFACLSARLAIEVDGEVHSRGHRPARDQDRDAALERLGFHTLRIPARDVLQNLDNVVKAITAACVARQPLHQPAAGPPPHIGEVFGSLS</sequence>
<dbReference type="PANTHER" id="PTHR38590">
    <property type="entry name" value="BLL0828 PROTEIN"/>
    <property type="match status" value="1"/>
</dbReference>
<gene>
    <name evidence="2" type="ORF">SFOMI_3597</name>
</gene>
<accession>A0A292ZJJ9</accession>
<dbReference type="InterPro" id="IPR047216">
    <property type="entry name" value="Endonuclease_DUF559_bact"/>
</dbReference>
<dbReference type="GO" id="GO:0032259">
    <property type="term" value="P:methylation"/>
    <property type="evidence" value="ECO:0007669"/>
    <property type="project" value="UniProtKB-KW"/>
</dbReference>
<comment type="caution">
    <text evidence="2">The sequence shown here is derived from an EMBL/GenBank/DDBJ whole genome shotgun (WGS) entry which is preliminary data.</text>
</comment>
<protein>
    <submittedName>
        <fullName evidence="2">DNA methylase, putative</fullName>
    </submittedName>
</protein>
<reference evidence="2 3" key="2">
    <citation type="journal article" date="2013" name="Environ. Sci. Technol.">
        <title>The 4-tert-butylphenol-utilizing bacterium Sphingobium fuliginis OMI can degrade bisphenols via phenolic ring hydroxylation and meta-cleavage pathway.</title>
        <authorList>
            <person name="Ogata Y."/>
            <person name="Goda S."/>
            <person name="Toyama T."/>
            <person name="Sei K."/>
            <person name="Ike M."/>
        </authorList>
    </citation>
    <scope>NUCLEOTIDE SEQUENCE [LARGE SCALE GENOMIC DNA]</scope>
    <source>
        <strain evidence="2 3">OMI</strain>
    </source>
</reference>
<keyword evidence="2" id="KW-0489">Methyltransferase</keyword>
<dbReference type="GO" id="GO:0008168">
    <property type="term" value="F:methyltransferase activity"/>
    <property type="evidence" value="ECO:0007669"/>
    <property type="project" value="UniProtKB-KW"/>
</dbReference>
<keyword evidence="2" id="KW-0808">Transferase</keyword>
<dbReference type="InterPro" id="IPR007569">
    <property type="entry name" value="DUF559"/>
</dbReference>
<dbReference type="PANTHER" id="PTHR38590:SF1">
    <property type="entry name" value="BLL0828 PROTEIN"/>
    <property type="match status" value="1"/>
</dbReference>
<feature type="domain" description="DUF559" evidence="1">
    <location>
        <begin position="10"/>
        <end position="114"/>
    </location>
</feature>
<reference evidence="2 3" key="1">
    <citation type="journal article" date="2013" name="Biodegradation">
        <title>Occurrence of 4-tert-butylphenol (4-t-BP) biodegradation in an aquatic sample caused by the presence of Spirodela polyrrhiza and isolation of a 4-t-BP-utilizing bacterium.</title>
        <authorList>
            <person name="Ogata Y."/>
            <person name="Toyama T."/>
            <person name="Yu N."/>
            <person name="Wang X."/>
            <person name="Sei K."/>
            <person name="Ike M."/>
        </authorList>
    </citation>
    <scope>NUCLEOTIDE SEQUENCE [LARGE SCALE GENOMIC DNA]</scope>
    <source>
        <strain evidence="2 3">OMI</strain>
    </source>
</reference>